<dbReference type="EMBL" id="JABURA010000003">
    <property type="protein sequence ID" value="NUB93845.1"/>
    <property type="molecule type" value="Genomic_DNA"/>
</dbReference>
<dbReference type="SMART" id="SM00829">
    <property type="entry name" value="PKS_ER"/>
    <property type="match status" value="1"/>
</dbReference>
<dbReference type="PANTHER" id="PTHR48106">
    <property type="entry name" value="QUINONE OXIDOREDUCTASE PIG3-RELATED"/>
    <property type="match status" value="1"/>
</dbReference>
<evidence type="ECO:0000256" key="2">
    <source>
        <dbReference type="ARBA" id="ARBA00023002"/>
    </source>
</evidence>
<keyword evidence="2" id="KW-0560">Oxidoreductase</keyword>
<dbReference type="PANTHER" id="PTHR48106:SF13">
    <property type="entry name" value="QUINONE OXIDOREDUCTASE-RELATED"/>
    <property type="match status" value="1"/>
</dbReference>
<dbReference type="GO" id="GO:0070402">
    <property type="term" value="F:NADPH binding"/>
    <property type="evidence" value="ECO:0007669"/>
    <property type="project" value="TreeGrafter"/>
</dbReference>
<dbReference type="RefSeq" id="WP_174703484.1">
    <property type="nucleotide sequence ID" value="NZ_JABURA010000003.1"/>
</dbReference>
<reference evidence="4" key="1">
    <citation type="submission" date="2020-06" db="EMBL/GenBank/DDBJ databases">
        <title>Haloterrigena sp. nov., an extremely halophilic archaeon isolated from a saline sediment.</title>
        <authorList>
            <person name="Liu B.-B."/>
        </authorList>
    </citation>
    <scope>NUCLEOTIDE SEQUENCE</scope>
    <source>
        <strain evidence="4">SYSU A121-1</strain>
    </source>
</reference>
<dbReference type="InterPro" id="IPR013154">
    <property type="entry name" value="ADH-like_N"/>
</dbReference>
<dbReference type="Gene3D" id="3.90.180.10">
    <property type="entry name" value="Medium-chain alcohol dehydrogenases, catalytic domain"/>
    <property type="match status" value="1"/>
</dbReference>
<dbReference type="GO" id="GO:0003960">
    <property type="term" value="F:quinone reductase (NADPH) activity"/>
    <property type="evidence" value="ECO:0007669"/>
    <property type="project" value="TreeGrafter"/>
</dbReference>
<name>A0A8J8GUT7_9EURY</name>
<gene>
    <name evidence="4" type="ORF">HT576_23000</name>
</gene>
<dbReference type="InterPro" id="IPR036291">
    <property type="entry name" value="NAD(P)-bd_dom_sf"/>
</dbReference>
<dbReference type="CDD" id="cd08241">
    <property type="entry name" value="QOR1"/>
    <property type="match status" value="1"/>
</dbReference>
<dbReference type="Gene3D" id="3.40.50.720">
    <property type="entry name" value="NAD(P)-binding Rossmann-like Domain"/>
    <property type="match status" value="1"/>
</dbReference>
<keyword evidence="1" id="KW-0521">NADP</keyword>
<dbReference type="SUPFAM" id="SSF51735">
    <property type="entry name" value="NAD(P)-binding Rossmann-fold domains"/>
    <property type="match status" value="1"/>
</dbReference>
<dbReference type="SUPFAM" id="SSF50129">
    <property type="entry name" value="GroES-like"/>
    <property type="match status" value="1"/>
</dbReference>
<dbReference type="Pfam" id="PF00107">
    <property type="entry name" value="ADH_zinc_N"/>
    <property type="match status" value="1"/>
</dbReference>
<dbReference type="InterPro" id="IPR020843">
    <property type="entry name" value="ER"/>
</dbReference>
<feature type="domain" description="Enoyl reductase (ER)" evidence="3">
    <location>
        <begin position="10"/>
        <end position="311"/>
    </location>
</feature>
<sequence>MDAIHVPEYGGPEVLELVDAEIPDPDDGEVLIDVRAAGVNFADIEKRRGNYPDGPTPPYRPGMEVAGVVEATGSGTDFAAGDRVAALTSSSGYAEYTVVSTDAIVPYPESLSFASGAALPVQWLTAHNVLFEWGGLRSGERVLITAAAGGVGTAAVQLAATAGATVIAAASSEEKRDLVRDLGANRAVEYSAIDGISVDLALDGVGGRTFTDAVEALVPGGRIVTYGMASGRVPTVATPRLFFQNKSVIGYHLEEALERAPERVLSAIPELVDSVSDSSTEVVVGDTIPLPRASEAHRRLQQRESHGKLVLIP</sequence>
<protein>
    <submittedName>
        <fullName evidence="4">NADPH:quinone oxidoreductase family protein</fullName>
    </submittedName>
</protein>
<dbReference type="OrthoDB" id="8709at2157"/>
<dbReference type="GO" id="GO:0005829">
    <property type="term" value="C:cytosol"/>
    <property type="evidence" value="ECO:0007669"/>
    <property type="project" value="TreeGrafter"/>
</dbReference>
<accession>A0A8J8GUT7</accession>
<evidence type="ECO:0000313" key="4">
    <source>
        <dbReference type="EMBL" id="NUB93845.1"/>
    </source>
</evidence>
<dbReference type="Proteomes" id="UP000728647">
    <property type="component" value="Unassembled WGS sequence"/>
</dbReference>
<dbReference type="GO" id="GO:0016616">
    <property type="term" value="F:oxidoreductase activity, acting on the CH-OH group of donors, NAD or NADP as acceptor"/>
    <property type="evidence" value="ECO:0007669"/>
    <property type="project" value="UniProtKB-ARBA"/>
</dbReference>
<proteinExistence type="predicted"/>
<dbReference type="GO" id="GO:0044281">
    <property type="term" value="P:small molecule metabolic process"/>
    <property type="evidence" value="ECO:0007669"/>
    <property type="project" value="UniProtKB-ARBA"/>
</dbReference>
<comment type="caution">
    <text evidence="4">The sequence shown here is derived from an EMBL/GenBank/DDBJ whole genome shotgun (WGS) entry which is preliminary data.</text>
</comment>
<dbReference type="InterPro" id="IPR011032">
    <property type="entry name" value="GroES-like_sf"/>
</dbReference>
<organism evidence="4 5">
    <name type="scientific">Haloterrigena gelatinilytica</name>
    <dbReference type="NCBI Taxonomy" id="2741724"/>
    <lineage>
        <taxon>Archaea</taxon>
        <taxon>Methanobacteriati</taxon>
        <taxon>Methanobacteriota</taxon>
        <taxon>Stenosarchaea group</taxon>
        <taxon>Halobacteria</taxon>
        <taxon>Halobacteriales</taxon>
        <taxon>Natrialbaceae</taxon>
        <taxon>Haloterrigena</taxon>
    </lineage>
</organism>
<evidence type="ECO:0000256" key="1">
    <source>
        <dbReference type="ARBA" id="ARBA00022857"/>
    </source>
</evidence>
<evidence type="ECO:0000259" key="3">
    <source>
        <dbReference type="SMART" id="SM00829"/>
    </source>
</evidence>
<dbReference type="GO" id="GO:0035925">
    <property type="term" value="F:mRNA 3'-UTR AU-rich region binding"/>
    <property type="evidence" value="ECO:0007669"/>
    <property type="project" value="TreeGrafter"/>
</dbReference>
<evidence type="ECO:0000313" key="5">
    <source>
        <dbReference type="Proteomes" id="UP000728647"/>
    </source>
</evidence>
<dbReference type="AlphaFoldDB" id="A0A8J8GUT7"/>
<dbReference type="Pfam" id="PF08240">
    <property type="entry name" value="ADH_N"/>
    <property type="match status" value="1"/>
</dbReference>
<dbReference type="InterPro" id="IPR013149">
    <property type="entry name" value="ADH-like_C"/>
</dbReference>